<sequence>MTEFGFFSTIGIFFAFVLATFLLGSFFTIFPPPKIHKKFSQESNDVVTRLLRLLSQLILKEKKIVLIAILIIIIISVAFSTRVKTESSIESRMGAGSEIVKIMNYFNEKFGGTDFLYVYTEANNVKNPYV</sequence>
<evidence type="ECO:0000256" key="1">
    <source>
        <dbReference type="SAM" id="Phobius"/>
    </source>
</evidence>
<accession>X1I7L2</accession>
<dbReference type="EMBL" id="BARU01041749">
    <property type="protein sequence ID" value="GAH77702.1"/>
    <property type="molecule type" value="Genomic_DNA"/>
</dbReference>
<feature type="transmembrane region" description="Helical" evidence="1">
    <location>
        <begin position="6"/>
        <end position="30"/>
    </location>
</feature>
<dbReference type="AlphaFoldDB" id="X1I7L2"/>
<keyword evidence="1" id="KW-0812">Transmembrane</keyword>
<evidence type="ECO:0000313" key="2">
    <source>
        <dbReference type="EMBL" id="GAH77702.1"/>
    </source>
</evidence>
<feature type="transmembrane region" description="Helical" evidence="1">
    <location>
        <begin position="64"/>
        <end position="83"/>
    </location>
</feature>
<name>X1I7L2_9ZZZZ</name>
<organism evidence="2">
    <name type="scientific">marine sediment metagenome</name>
    <dbReference type="NCBI Taxonomy" id="412755"/>
    <lineage>
        <taxon>unclassified sequences</taxon>
        <taxon>metagenomes</taxon>
        <taxon>ecological metagenomes</taxon>
    </lineage>
</organism>
<reference evidence="2" key="1">
    <citation type="journal article" date="2014" name="Front. Microbiol.">
        <title>High frequency of phylogenetically diverse reductive dehalogenase-homologous genes in deep subseafloor sedimentary metagenomes.</title>
        <authorList>
            <person name="Kawai M."/>
            <person name="Futagami T."/>
            <person name="Toyoda A."/>
            <person name="Takaki Y."/>
            <person name="Nishi S."/>
            <person name="Hori S."/>
            <person name="Arai W."/>
            <person name="Tsubouchi T."/>
            <person name="Morono Y."/>
            <person name="Uchiyama I."/>
            <person name="Ito T."/>
            <person name="Fujiyama A."/>
            <person name="Inagaki F."/>
            <person name="Takami H."/>
        </authorList>
    </citation>
    <scope>NUCLEOTIDE SEQUENCE</scope>
    <source>
        <strain evidence="2">Expedition CK06-06</strain>
    </source>
</reference>
<protein>
    <submittedName>
        <fullName evidence="2">Uncharacterized protein</fullName>
    </submittedName>
</protein>
<keyword evidence="1" id="KW-0472">Membrane</keyword>
<gene>
    <name evidence="2" type="ORF">S03H2_64297</name>
</gene>
<keyword evidence="1" id="KW-1133">Transmembrane helix</keyword>
<proteinExistence type="predicted"/>
<feature type="non-terminal residue" evidence="2">
    <location>
        <position position="130"/>
    </location>
</feature>
<comment type="caution">
    <text evidence="2">The sequence shown here is derived from an EMBL/GenBank/DDBJ whole genome shotgun (WGS) entry which is preliminary data.</text>
</comment>